<keyword evidence="2" id="KW-1185">Reference proteome</keyword>
<comment type="caution">
    <text evidence="1">The sequence shown here is derived from an EMBL/GenBank/DDBJ whole genome shotgun (WGS) entry which is preliminary data.</text>
</comment>
<dbReference type="InterPro" id="IPR023578">
    <property type="entry name" value="Ras_GEF_dom_sf"/>
</dbReference>
<dbReference type="EMBL" id="JAQIZZ010000004">
    <property type="protein sequence ID" value="KAJ5544078.1"/>
    <property type="molecule type" value="Genomic_DNA"/>
</dbReference>
<dbReference type="Proteomes" id="UP001220324">
    <property type="component" value="Unassembled WGS sequence"/>
</dbReference>
<accession>A0AAD6CXY6</accession>
<evidence type="ECO:0000313" key="1">
    <source>
        <dbReference type="EMBL" id="KAJ5544078.1"/>
    </source>
</evidence>
<sequence length="339" mass="39296">MKIDLSPPPNTRHSLGILEPNLINVLRLQANTIMIASDLSTTSRLNFLDLFEDFVLEALGLSPQRLQHFRQQYESLMDLQNSESDPFLDFKKFIIEPLRQVLFGAEPVTYILLQLQVLAVRFKKYYRGAHFNWSSHFDVQTGFLQEVCRKEPSHIAMSLSQDNQNLFGQLTDQALKDSDNDVVRKLSERWDYLTSSVEECMATTAGVKNKIRQIAKSLHSSKNYHSLAAVVHGIESSGPAVDKRYRFIANTDGNYEVYRRMVKSQKHQVAIHYLFPILREIQAREDRKERTWKELQKAREPERQWKLQMELVNLEEDDIAGSVVLASKSPHFLMPEWST</sequence>
<evidence type="ECO:0000313" key="2">
    <source>
        <dbReference type="Proteomes" id="UP001220324"/>
    </source>
</evidence>
<gene>
    <name evidence="1" type="ORF">N7494_005357</name>
</gene>
<organism evidence="1 2">
    <name type="scientific">Penicillium frequentans</name>
    <dbReference type="NCBI Taxonomy" id="3151616"/>
    <lineage>
        <taxon>Eukaryota</taxon>
        <taxon>Fungi</taxon>
        <taxon>Dikarya</taxon>
        <taxon>Ascomycota</taxon>
        <taxon>Pezizomycotina</taxon>
        <taxon>Eurotiomycetes</taxon>
        <taxon>Eurotiomycetidae</taxon>
        <taxon>Eurotiales</taxon>
        <taxon>Aspergillaceae</taxon>
        <taxon>Penicillium</taxon>
    </lineage>
</organism>
<dbReference type="AlphaFoldDB" id="A0AAD6CXY6"/>
<reference evidence="1 2" key="1">
    <citation type="journal article" date="2023" name="IMA Fungus">
        <title>Comparative genomic study of the Penicillium genus elucidates a diverse pangenome and 15 lateral gene transfer events.</title>
        <authorList>
            <person name="Petersen C."/>
            <person name="Sorensen T."/>
            <person name="Nielsen M.R."/>
            <person name="Sondergaard T.E."/>
            <person name="Sorensen J.L."/>
            <person name="Fitzpatrick D.A."/>
            <person name="Frisvad J.C."/>
            <person name="Nielsen K.L."/>
        </authorList>
    </citation>
    <scope>NUCLEOTIDE SEQUENCE [LARGE SCALE GENOMIC DNA]</scope>
    <source>
        <strain evidence="1 2">IBT 35679</strain>
    </source>
</reference>
<proteinExistence type="predicted"/>
<name>A0AAD6CXY6_9EURO</name>
<protein>
    <submittedName>
        <fullName evidence="1">Uncharacterized protein</fullName>
    </submittedName>
</protein>
<dbReference type="SUPFAM" id="SSF48366">
    <property type="entry name" value="Ras GEF"/>
    <property type="match status" value="1"/>
</dbReference>